<name>A0A653CCI2_CALMS</name>
<reference evidence="1 2" key="1">
    <citation type="submission" date="2019-01" db="EMBL/GenBank/DDBJ databases">
        <authorList>
            <person name="Sayadi A."/>
        </authorList>
    </citation>
    <scope>NUCLEOTIDE SEQUENCE [LARGE SCALE GENOMIC DNA]</scope>
</reference>
<gene>
    <name evidence="1" type="ORF">CALMAC_LOCUS7992</name>
</gene>
<keyword evidence="2" id="KW-1185">Reference proteome</keyword>
<dbReference type="EMBL" id="CAACVG010007465">
    <property type="protein sequence ID" value="VEN45588.1"/>
    <property type="molecule type" value="Genomic_DNA"/>
</dbReference>
<dbReference type="Proteomes" id="UP000410492">
    <property type="component" value="Unassembled WGS sequence"/>
</dbReference>
<evidence type="ECO:0000313" key="2">
    <source>
        <dbReference type="Proteomes" id="UP000410492"/>
    </source>
</evidence>
<evidence type="ECO:0000313" key="1">
    <source>
        <dbReference type="EMBL" id="VEN45588.1"/>
    </source>
</evidence>
<organism evidence="1 2">
    <name type="scientific">Callosobruchus maculatus</name>
    <name type="common">Southern cowpea weevil</name>
    <name type="synonym">Pulse bruchid</name>
    <dbReference type="NCBI Taxonomy" id="64391"/>
    <lineage>
        <taxon>Eukaryota</taxon>
        <taxon>Metazoa</taxon>
        <taxon>Ecdysozoa</taxon>
        <taxon>Arthropoda</taxon>
        <taxon>Hexapoda</taxon>
        <taxon>Insecta</taxon>
        <taxon>Pterygota</taxon>
        <taxon>Neoptera</taxon>
        <taxon>Endopterygota</taxon>
        <taxon>Coleoptera</taxon>
        <taxon>Polyphaga</taxon>
        <taxon>Cucujiformia</taxon>
        <taxon>Chrysomeloidea</taxon>
        <taxon>Chrysomelidae</taxon>
        <taxon>Bruchinae</taxon>
        <taxon>Bruchini</taxon>
        <taxon>Callosobruchus</taxon>
    </lineage>
</organism>
<protein>
    <submittedName>
        <fullName evidence="1">Uncharacterized protein</fullName>
    </submittedName>
</protein>
<feature type="non-terminal residue" evidence="1">
    <location>
        <position position="1"/>
    </location>
</feature>
<proteinExistence type="predicted"/>
<sequence>CIRNTHNAPPLHGVCDFCKSKPDHYWIVHTFLCAATALELRIFKCCSSSGLYYLLLYYGVVSGRIQQEDPG</sequence>
<dbReference type="AlphaFoldDB" id="A0A653CCI2"/>
<accession>A0A653CCI2</accession>